<keyword evidence="8" id="KW-0675">Receptor</keyword>
<dbReference type="KEGG" id="vbl:L21SP4_02240"/>
<dbReference type="InterPro" id="IPR012910">
    <property type="entry name" value="Plug_dom"/>
</dbReference>
<comment type="similarity">
    <text evidence="4">Belongs to the TonB-dependent receptor family.</text>
</comment>
<accession>A0A0G3EJ52</accession>
<feature type="domain" description="TonB-dependent receptor-like beta-barrel" evidence="6">
    <location>
        <begin position="533"/>
        <end position="1015"/>
    </location>
</feature>
<dbReference type="GO" id="GO:0030246">
    <property type="term" value="F:carbohydrate binding"/>
    <property type="evidence" value="ECO:0007669"/>
    <property type="project" value="InterPro"/>
</dbReference>
<dbReference type="SUPFAM" id="SSF49452">
    <property type="entry name" value="Starch-binding domain-like"/>
    <property type="match status" value="1"/>
</dbReference>
<dbReference type="SUPFAM" id="SSF56935">
    <property type="entry name" value="Porins"/>
    <property type="match status" value="1"/>
</dbReference>
<dbReference type="Proteomes" id="UP000035268">
    <property type="component" value="Chromosome"/>
</dbReference>
<proteinExistence type="inferred from homology"/>
<dbReference type="Pfam" id="PF00593">
    <property type="entry name" value="TonB_dep_Rec_b-barrel"/>
    <property type="match status" value="1"/>
</dbReference>
<evidence type="ECO:0000259" key="7">
    <source>
        <dbReference type="Pfam" id="PF07715"/>
    </source>
</evidence>
<keyword evidence="9" id="KW-1185">Reference proteome</keyword>
<dbReference type="PANTHER" id="PTHR40980:SF4">
    <property type="entry name" value="TONB-DEPENDENT RECEPTOR-LIKE BETA-BARREL DOMAIN-CONTAINING PROTEIN"/>
    <property type="match status" value="1"/>
</dbReference>
<dbReference type="Pfam" id="PF07715">
    <property type="entry name" value="Plug"/>
    <property type="match status" value="1"/>
</dbReference>
<organism evidence="8 9">
    <name type="scientific">Kiritimatiella glycovorans</name>
    <dbReference type="NCBI Taxonomy" id="1307763"/>
    <lineage>
        <taxon>Bacteria</taxon>
        <taxon>Pseudomonadati</taxon>
        <taxon>Kiritimatiellota</taxon>
        <taxon>Kiritimatiellia</taxon>
        <taxon>Kiritimatiellales</taxon>
        <taxon>Kiritimatiellaceae</taxon>
        <taxon>Kiritimatiella</taxon>
    </lineage>
</organism>
<evidence type="ECO:0000256" key="1">
    <source>
        <dbReference type="ARBA" id="ARBA00004442"/>
    </source>
</evidence>
<dbReference type="EMBL" id="CP010904">
    <property type="protein sequence ID" value="AKJ65467.1"/>
    <property type="molecule type" value="Genomic_DNA"/>
</dbReference>
<dbReference type="InterPro" id="IPR000531">
    <property type="entry name" value="Beta-barrel_TonB"/>
</dbReference>
<dbReference type="STRING" id="1307763.L21SP4_02240"/>
<keyword evidence="2 4" id="KW-0472">Membrane</keyword>
<dbReference type="Gene3D" id="2.60.40.1120">
    <property type="entry name" value="Carboxypeptidase-like, regulatory domain"/>
    <property type="match status" value="1"/>
</dbReference>
<keyword evidence="4" id="KW-0798">TonB box</keyword>
<dbReference type="InterPro" id="IPR013784">
    <property type="entry name" value="Carb-bd-like_fold"/>
</dbReference>
<feature type="domain" description="TonB-dependent receptor plug" evidence="7">
    <location>
        <begin position="143"/>
        <end position="237"/>
    </location>
</feature>
<reference evidence="8 9" key="2">
    <citation type="journal article" date="2016" name="ISME J.">
        <title>Characterization of the first cultured representative of Verrucomicrobia subdivision 5 indicates the proposal of a novel phylum.</title>
        <authorList>
            <person name="Spring S."/>
            <person name="Bunk B."/>
            <person name="Sproer C."/>
            <person name="Schumann P."/>
            <person name="Rohde M."/>
            <person name="Tindall B.J."/>
            <person name="Klenk H.P."/>
        </authorList>
    </citation>
    <scope>NUCLEOTIDE SEQUENCE [LARGE SCALE GENOMIC DNA]</scope>
    <source>
        <strain evidence="8 9">L21-Fru-AB</strain>
    </source>
</reference>
<evidence type="ECO:0000313" key="8">
    <source>
        <dbReference type="EMBL" id="AKJ65467.1"/>
    </source>
</evidence>
<evidence type="ECO:0000256" key="4">
    <source>
        <dbReference type="RuleBase" id="RU003357"/>
    </source>
</evidence>
<dbReference type="InterPro" id="IPR036942">
    <property type="entry name" value="Beta-barrel_TonB_sf"/>
</dbReference>
<keyword evidence="3" id="KW-0998">Cell outer membrane</keyword>
<feature type="region of interest" description="Disordered" evidence="5">
    <location>
        <begin position="301"/>
        <end position="321"/>
    </location>
</feature>
<reference evidence="9" key="1">
    <citation type="submission" date="2015-02" db="EMBL/GenBank/DDBJ databases">
        <title>Description and complete genome sequence of the first cultured representative of the subdivision 5 of the Verrucomicrobia phylum.</title>
        <authorList>
            <person name="Spring S."/>
            <person name="Bunk B."/>
            <person name="Sproer C."/>
            <person name="Klenk H.-P."/>
        </authorList>
    </citation>
    <scope>NUCLEOTIDE SEQUENCE [LARGE SCALE GENOMIC DNA]</scope>
    <source>
        <strain evidence="9">L21-Fru-AB</strain>
    </source>
</reference>
<gene>
    <name evidence="8" type="ORF">L21SP4_02240</name>
</gene>
<dbReference type="Gene3D" id="2.40.170.20">
    <property type="entry name" value="TonB-dependent receptor, beta-barrel domain"/>
    <property type="match status" value="1"/>
</dbReference>
<name>A0A0G3EJ52_9BACT</name>
<evidence type="ECO:0000256" key="2">
    <source>
        <dbReference type="ARBA" id="ARBA00023136"/>
    </source>
</evidence>
<evidence type="ECO:0000313" key="9">
    <source>
        <dbReference type="Proteomes" id="UP000035268"/>
    </source>
</evidence>
<evidence type="ECO:0000259" key="6">
    <source>
        <dbReference type="Pfam" id="PF00593"/>
    </source>
</evidence>
<protein>
    <submittedName>
        <fullName evidence="8">TonB-dependent receptor</fullName>
    </submittedName>
</protein>
<dbReference type="PANTHER" id="PTHR40980">
    <property type="entry name" value="PLUG DOMAIN-CONTAINING PROTEIN"/>
    <property type="match status" value="1"/>
</dbReference>
<dbReference type="Gene3D" id="2.170.130.10">
    <property type="entry name" value="TonB-dependent receptor, plug domain"/>
    <property type="match status" value="1"/>
</dbReference>
<evidence type="ECO:0000256" key="5">
    <source>
        <dbReference type="SAM" id="MobiDB-lite"/>
    </source>
</evidence>
<evidence type="ECO:0000256" key="3">
    <source>
        <dbReference type="ARBA" id="ARBA00023237"/>
    </source>
</evidence>
<dbReference type="InterPro" id="IPR037066">
    <property type="entry name" value="Plug_dom_sf"/>
</dbReference>
<comment type="subcellular location">
    <subcellularLocation>
        <location evidence="1 4">Cell outer membrane</location>
    </subcellularLocation>
</comment>
<dbReference type="Pfam" id="PF13620">
    <property type="entry name" value="CarboxypepD_reg"/>
    <property type="match status" value="1"/>
</dbReference>
<dbReference type="AlphaFoldDB" id="A0A0G3EJ52"/>
<dbReference type="GO" id="GO:0009279">
    <property type="term" value="C:cell outer membrane"/>
    <property type="evidence" value="ECO:0007669"/>
    <property type="project" value="UniProtKB-SubCell"/>
</dbReference>
<sequence length="1052" mass="117708">MGRGFFSFIITGIVLLVLGGGFEVRAAPSGGIRGRVLDLEFEVPLDGVPVRVSETGAETETVDGGHFVFENLTPGTYALVFDKAGFKRVIESGVVVTPGTLAEVSVSMPGEYVDMNEMVVRPLELGGSTEIGLLNLRAENIGIMDAIGSDLMSKAGAGSAAEAVKLVSGASVQDGKYAVIRGLSDRFVNTRLNGVAMPTADPDVRAVQLDLFPSAMLDSVQVHKTFTPDLPANTSGGMVDIVTRSIPDGEIFEVKAGTAYNSQATGNDDFLTYRNGGVDYWGVDEGNREKTLESGEVLPLISKPRGGHPNFDNPDPTPAEEERFRHSDAQVRSFNDTIGTSRDTAPVDHSWEFTYGDRLDLDSGASFGWLGTMNYKNSFSYFDDGQDKFKVSNGGFTGFEIPVESGEGNESPDPDQWKMQEGTETVRWGVGGMVGFEKDEHELTLSYLRTQHAEDTASVRWDDETNENLYWHNQSLIYRERSMDSLQLRGENPLTFMPQGSFLGVEWMEPVIDWSLADNASEQNEPDRRFFLAAYNPSTGQWGGPRKPKNFAERAWRKIIEENRYADLNLRWPFRLGPEREGEFKTGLAWNDVDRSYTQDSFYYTAPSIMGARTPYAVYTNATFDDLWSDVFLEDIRLGYPPPYGEGREYSRFFGYDSMTNEVNWMIKEFSDDVDYTGTMDVHAKYLMGEMPVTPWLKVIGGARWEHTELHTEVHAADGNDQQATVLNVRLDPETPDFVSPDSMNTTLDELANADIEQLDILPSLGFILGPFHDVKLRGTWSRTIGRPTFKEITPVSQQESLNGQQFAGNPGLEISQLENYDLRLEWLPSDGQVLSVSGFYKDIQDPIDYAQRPAQGSTPYIIPFNFDEGEVLGVEFEIRQNLGRWFEWLEGFSIGGNATFLDATVAVPDRDVRKVTELLELRGKDPGKYEIDERPMKNQPEYIFNAYFLFENRHTGTSAGIFWNRKGDTLIAGDDANGADYIASLVQLPHNSMNISFSQKFREHWKLSLKAENILNPTIREVWRSDYIPEDAVATSYREGVTYSLSLSRKW</sequence>